<dbReference type="InterPro" id="IPR003594">
    <property type="entry name" value="HATPase_dom"/>
</dbReference>
<dbReference type="InterPro" id="IPR003661">
    <property type="entry name" value="HisK_dim/P_dom"/>
</dbReference>
<evidence type="ECO:0000256" key="6">
    <source>
        <dbReference type="ARBA" id="ARBA00023015"/>
    </source>
</evidence>
<dbReference type="InterPro" id="IPR036890">
    <property type="entry name" value="HATPase_C_sf"/>
</dbReference>
<dbReference type="Proteomes" id="UP000016023">
    <property type="component" value="Unassembled WGS sequence"/>
</dbReference>
<dbReference type="STRING" id="883158.HMPREF9140_01578"/>
<dbReference type="HOGENOM" id="CLU_013213_0_0_10"/>
<dbReference type="GO" id="GO:0043565">
    <property type="term" value="F:sequence-specific DNA binding"/>
    <property type="evidence" value="ECO:0007669"/>
    <property type="project" value="InterPro"/>
</dbReference>
<dbReference type="SMART" id="SM00448">
    <property type="entry name" value="REC"/>
    <property type="match status" value="1"/>
</dbReference>
<feature type="modified residue" description="4-aspartylphosphate" evidence="9">
    <location>
        <position position="805"/>
    </location>
</feature>
<dbReference type="eggNOG" id="COG0457">
    <property type="taxonomic scope" value="Bacteria"/>
</dbReference>
<evidence type="ECO:0000256" key="13">
    <source>
        <dbReference type="SAM" id="Phobius"/>
    </source>
</evidence>
<dbReference type="InterPro" id="IPR019734">
    <property type="entry name" value="TPR_rpt"/>
</dbReference>
<feature type="compositionally biased region" description="Polar residues" evidence="12">
    <location>
        <begin position="732"/>
        <end position="745"/>
    </location>
</feature>
<feature type="domain" description="Histidine kinase" evidence="15">
    <location>
        <begin position="505"/>
        <end position="719"/>
    </location>
</feature>
<dbReference type="Pfam" id="PF00512">
    <property type="entry name" value="HisKA"/>
    <property type="match status" value="1"/>
</dbReference>
<dbReference type="Pfam" id="PF02518">
    <property type="entry name" value="HATPase_c"/>
    <property type="match status" value="1"/>
</dbReference>
<dbReference type="GO" id="GO:0000155">
    <property type="term" value="F:phosphorelay sensor kinase activity"/>
    <property type="evidence" value="ECO:0007669"/>
    <property type="project" value="InterPro"/>
</dbReference>
<dbReference type="SUPFAM" id="SSF46689">
    <property type="entry name" value="Homeodomain-like"/>
    <property type="match status" value="1"/>
</dbReference>
<dbReference type="SUPFAM" id="SSF47384">
    <property type="entry name" value="Homodimeric domain of signal transducing histidine kinase"/>
    <property type="match status" value="1"/>
</dbReference>
<dbReference type="InterPro" id="IPR018062">
    <property type="entry name" value="HTH_AraC-typ_CS"/>
</dbReference>
<evidence type="ECO:0000256" key="9">
    <source>
        <dbReference type="PROSITE-ProRule" id="PRU00169"/>
    </source>
</evidence>
<evidence type="ECO:0000256" key="10">
    <source>
        <dbReference type="PROSITE-ProRule" id="PRU00339"/>
    </source>
</evidence>
<dbReference type="EMBL" id="AGWK01000042">
    <property type="protein sequence ID" value="EHO68538.1"/>
    <property type="molecule type" value="Genomic_DNA"/>
</dbReference>
<evidence type="ECO:0000256" key="1">
    <source>
        <dbReference type="ARBA" id="ARBA00000085"/>
    </source>
</evidence>
<feature type="domain" description="Response regulatory" evidence="16">
    <location>
        <begin position="757"/>
        <end position="872"/>
    </location>
</feature>
<dbReference type="InterPro" id="IPR001789">
    <property type="entry name" value="Sig_transdc_resp-reg_receiver"/>
</dbReference>
<dbReference type="InterPro" id="IPR011990">
    <property type="entry name" value="TPR-like_helical_dom_sf"/>
</dbReference>
<dbReference type="SUPFAM" id="SSF55874">
    <property type="entry name" value="ATPase domain of HSP90 chaperone/DNA topoisomerase II/histidine kinase"/>
    <property type="match status" value="1"/>
</dbReference>
<evidence type="ECO:0000256" key="2">
    <source>
        <dbReference type="ARBA" id="ARBA00012438"/>
    </source>
</evidence>
<comment type="caution">
    <text evidence="17">The sequence shown here is derived from an EMBL/GenBank/DDBJ whole genome shotgun (WGS) entry which is preliminary data.</text>
</comment>
<keyword evidence="11" id="KW-0175">Coiled coil</keyword>
<dbReference type="CDD" id="cd00082">
    <property type="entry name" value="HisKA"/>
    <property type="match status" value="1"/>
</dbReference>
<dbReference type="PATRIC" id="fig|883158.3.peg.1580"/>
<evidence type="ECO:0000256" key="11">
    <source>
        <dbReference type="SAM" id="Coils"/>
    </source>
</evidence>
<dbReference type="SUPFAM" id="SSF52172">
    <property type="entry name" value="CheY-like"/>
    <property type="match status" value="1"/>
</dbReference>
<comment type="catalytic activity">
    <reaction evidence="1">
        <text>ATP + protein L-histidine = ADP + protein N-phospho-L-histidine.</text>
        <dbReference type="EC" id="2.7.13.3"/>
    </reaction>
</comment>
<keyword evidence="8" id="KW-0804">Transcription</keyword>
<keyword evidence="13" id="KW-0472">Membrane</keyword>
<evidence type="ECO:0000256" key="7">
    <source>
        <dbReference type="ARBA" id="ARBA00023125"/>
    </source>
</evidence>
<dbReference type="EC" id="2.7.13.3" evidence="2"/>
<feature type="transmembrane region" description="Helical" evidence="13">
    <location>
        <begin position="74"/>
        <end position="93"/>
    </location>
</feature>
<evidence type="ECO:0000313" key="18">
    <source>
        <dbReference type="Proteomes" id="UP000016023"/>
    </source>
</evidence>
<evidence type="ECO:0000259" key="15">
    <source>
        <dbReference type="PROSITE" id="PS50109"/>
    </source>
</evidence>
<dbReference type="Gene3D" id="1.25.40.10">
    <property type="entry name" value="Tetratricopeptide repeat domain"/>
    <property type="match status" value="2"/>
</dbReference>
<dbReference type="SUPFAM" id="SSF48452">
    <property type="entry name" value="TPR-like"/>
    <property type="match status" value="2"/>
</dbReference>
<dbReference type="eggNOG" id="COG2205">
    <property type="taxonomic scope" value="Bacteria"/>
</dbReference>
<dbReference type="InterPro" id="IPR009057">
    <property type="entry name" value="Homeodomain-like_sf"/>
</dbReference>
<dbReference type="Gene3D" id="3.30.565.10">
    <property type="entry name" value="Histidine kinase-like ATPase, C-terminal domain"/>
    <property type="match status" value="1"/>
</dbReference>
<keyword evidence="18" id="KW-1185">Reference proteome</keyword>
<dbReference type="GO" id="GO:0003700">
    <property type="term" value="F:DNA-binding transcription factor activity"/>
    <property type="evidence" value="ECO:0007669"/>
    <property type="project" value="InterPro"/>
</dbReference>
<dbReference type="SMART" id="SM00342">
    <property type="entry name" value="HTH_ARAC"/>
    <property type="match status" value="1"/>
</dbReference>
<dbReference type="InterPro" id="IPR005467">
    <property type="entry name" value="His_kinase_dom"/>
</dbReference>
<dbReference type="SMART" id="SM00387">
    <property type="entry name" value="HATPase_c"/>
    <property type="match status" value="1"/>
</dbReference>
<keyword evidence="5" id="KW-0418">Kinase</keyword>
<feature type="region of interest" description="Disordered" evidence="12">
    <location>
        <begin position="728"/>
        <end position="751"/>
    </location>
</feature>
<dbReference type="Gene3D" id="3.40.50.2300">
    <property type="match status" value="1"/>
</dbReference>
<feature type="repeat" description="TPR" evidence="10">
    <location>
        <begin position="140"/>
        <end position="173"/>
    </location>
</feature>
<protein>
    <recommendedName>
        <fullName evidence="2">histidine kinase</fullName>
        <ecNumber evidence="2">2.7.13.3</ecNumber>
    </recommendedName>
</protein>
<gene>
    <name evidence="17" type="ORF">HMPREF9140_01578</name>
</gene>
<evidence type="ECO:0000259" key="14">
    <source>
        <dbReference type="PROSITE" id="PS01124"/>
    </source>
</evidence>
<dbReference type="SMART" id="SM00028">
    <property type="entry name" value="TPR"/>
    <property type="match status" value="7"/>
</dbReference>
<dbReference type="PANTHER" id="PTHR43547:SF2">
    <property type="entry name" value="HYBRID SIGNAL TRANSDUCTION HISTIDINE KINASE C"/>
    <property type="match status" value="1"/>
</dbReference>
<evidence type="ECO:0000256" key="12">
    <source>
        <dbReference type="SAM" id="MobiDB-lite"/>
    </source>
</evidence>
<keyword evidence="13" id="KW-1133">Transmembrane helix</keyword>
<dbReference type="CDD" id="cd00075">
    <property type="entry name" value="HATPase"/>
    <property type="match status" value="1"/>
</dbReference>
<dbReference type="PRINTS" id="PR00344">
    <property type="entry name" value="BCTRLSENSOR"/>
</dbReference>
<sequence length="1014" mass="116171">MVLSSDRFTGINKPTLCCVLQNLLSILDFFERGREWSIVVVSYLKYLLLPEIFLSVSPDMKSALHSLLNKQICIAKTMVGTLCAVTILIFLISSCCNKSTCYPSEQRQKVDSIVKTAHSIKELDKLYKHFEAQGDYLGSIVALREIGKFYRNESKFDEALRIHSECLKLAEAEHDTIEWVQALNNIGTNYRRLGVFDAAQEYHYRAWRISEESTDTSSMAQKNRVMSLNGLGNIYMTIGNYDRADSAIRLALIGEKAIGSYTGQAINNANIGSIFEHKKLYDSAWIYFRRSMELNKKANNKLGISLCHTYFGLLYEKAHQYDEAYKEYEISYNMMRAWKDEWHALISLIALANLDYIMKNEERALQLLQKSEAIAKKIKSKEHLADIHNIYYKIYEQKGDYRNALKHHVRSAALQDSVVDMEKMNHIQNISLRIERNRQMEQVNRAKKELASERTIKNISYGVFALVVLFLLAVLSLMYYIQRIRSRNHQALKQASSLRENFFTNITHEFRTPLSVILGLSRNIVDDKKTDNDTREKLLIIQRQGNNLLTLINQLLDISKVKSAVGEPDWRSGNIATHISMIVESYRDYARTRKVNLQYTVKGDILTDFVPDYINKIMNNLLSNAFKFTPEYGKITVFLWKEDNRLKLDIADTGSGISEEDIAYIFEPFYQAPNENSTIGTGVGLALVKQIVDSIDGTITAESTLGKGTTFHLAIPILHGKKRYMPVEPEKTSNTPLLPQESQKTNDSETTDNDNLRLLIIEDNSDVAAYIGSQLVDKYATFYATNGAEGLEKAQEIVPDLIITDLMMPGMSGLEVCRKIRANEIINHIPIIIITAKITEADRVAGLEAGADAYLAKPFNSAELRTRVEKLVEQRNMLREKYSQIEEVTEQPDNTPIDRNIESDRRFLTKLTDRVYIMMNNEKEIDVKQLASQMCMSYTQFYRKLSALTGHTPTSYLQRIRIRRAKQLLDRNPEINFRDVAQQCGFTDYSNFVRAFKNVCGITPTQYQRGYEED</sequence>
<dbReference type="Gene3D" id="1.10.10.60">
    <property type="entry name" value="Homeodomain-like"/>
    <property type="match status" value="2"/>
</dbReference>
<dbReference type="PROSITE" id="PS50005">
    <property type="entry name" value="TPR"/>
    <property type="match status" value="1"/>
</dbReference>
<evidence type="ECO:0000313" key="17">
    <source>
        <dbReference type="EMBL" id="EHO68538.1"/>
    </source>
</evidence>
<dbReference type="InterPro" id="IPR004358">
    <property type="entry name" value="Sig_transdc_His_kin-like_C"/>
</dbReference>
<dbReference type="PROSITE" id="PS50110">
    <property type="entry name" value="RESPONSE_REGULATORY"/>
    <property type="match status" value="1"/>
</dbReference>
<keyword evidence="3 9" id="KW-0597">Phosphoprotein</keyword>
<dbReference type="Pfam" id="PF13424">
    <property type="entry name" value="TPR_12"/>
    <property type="match status" value="1"/>
</dbReference>
<dbReference type="InterPro" id="IPR018060">
    <property type="entry name" value="HTH_AraC"/>
</dbReference>
<reference evidence="17 18" key="1">
    <citation type="submission" date="2011-12" db="EMBL/GenBank/DDBJ databases">
        <title>The Genome Sequence of Prevotella micans F0438.</title>
        <authorList>
            <consortium name="The Broad Institute Genome Sequencing Platform"/>
            <person name="Earl A."/>
            <person name="Ward D."/>
            <person name="Feldgarden M."/>
            <person name="Gevers D."/>
            <person name="Izard J."/>
            <person name="Baranova O.V."/>
            <person name="Blanton J.M."/>
            <person name="Wade W.G."/>
            <person name="Dewhirst F.E."/>
            <person name="Young S.K."/>
            <person name="Zeng Q."/>
            <person name="Gargeya S."/>
            <person name="Fitzgerald M."/>
            <person name="Haas B."/>
            <person name="Abouelleil A."/>
            <person name="Alvarado L."/>
            <person name="Arachchi H.M."/>
            <person name="Berlin A."/>
            <person name="Chapman S.B."/>
            <person name="Gearin G."/>
            <person name="Goldberg J."/>
            <person name="Griggs A."/>
            <person name="Gujja S."/>
            <person name="Hansen M."/>
            <person name="Heiman D."/>
            <person name="Howarth C."/>
            <person name="Larimer J."/>
            <person name="Lui A."/>
            <person name="MacDonald P.J.P."/>
            <person name="McCowen C."/>
            <person name="Montmayeur A."/>
            <person name="Murphy C."/>
            <person name="Neiman D."/>
            <person name="Pearson M."/>
            <person name="Priest M."/>
            <person name="Roberts A."/>
            <person name="Saif S."/>
            <person name="Shea T."/>
            <person name="Sisk P."/>
            <person name="Stolte C."/>
            <person name="Sykes S."/>
            <person name="Wortman J."/>
            <person name="Nusbaum C."/>
            <person name="Birren B."/>
        </authorList>
    </citation>
    <scope>NUCLEOTIDE SEQUENCE [LARGE SCALE GENOMIC DNA]</scope>
    <source>
        <strain evidence="17 18">F0438</strain>
    </source>
</reference>
<dbReference type="eggNOG" id="COG0745">
    <property type="taxonomic scope" value="Bacteria"/>
</dbReference>
<dbReference type="Pfam" id="PF12833">
    <property type="entry name" value="HTH_18"/>
    <property type="match status" value="1"/>
</dbReference>
<keyword evidence="13" id="KW-0812">Transmembrane</keyword>
<feature type="domain" description="HTH araC/xylS-type" evidence="14">
    <location>
        <begin position="916"/>
        <end position="1010"/>
    </location>
</feature>
<feature type="transmembrane region" description="Helical" evidence="13">
    <location>
        <begin position="459"/>
        <end position="481"/>
    </location>
</feature>
<keyword evidence="10" id="KW-0802">TPR repeat</keyword>
<dbReference type="PANTHER" id="PTHR43547">
    <property type="entry name" value="TWO-COMPONENT HISTIDINE KINASE"/>
    <property type="match status" value="1"/>
</dbReference>
<organism evidence="17 18">
    <name type="scientific">Prevotella micans F0438</name>
    <dbReference type="NCBI Taxonomy" id="883158"/>
    <lineage>
        <taxon>Bacteria</taxon>
        <taxon>Pseudomonadati</taxon>
        <taxon>Bacteroidota</taxon>
        <taxon>Bacteroidia</taxon>
        <taxon>Bacteroidales</taxon>
        <taxon>Prevotellaceae</taxon>
        <taxon>Prevotella</taxon>
    </lineage>
</organism>
<proteinExistence type="predicted"/>
<dbReference type="eggNOG" id="COG2207">
    <property type="taxonomic scope" value="Bacteria"/>
</dbReference>
<dbReference type="PROSITE" id="PS00041">
    <property type="entry name" value="HTH_ARAC_FAMILY_1"/>
    <property type="match status" value="1"/>
</dbReference>
<evidence type="ECO:0000259" key="16">
    <source>
        <dbReference type="PROSITE" id="PS50110"/>
    </source>
</evidence>
<dbReference type="CDD" id="cd17574">
    <property type="entry name" value="REC_OmpR"/>
    <property type="match status" value="1"/>
</dbReference>
<keyword evidence="4" id="KW-0808">Transferase</keyword>
<dbReference type="SMART" id="SM00388">
    <property type="entry name" value="HisKA"/>
    <property type="match status" value="1"/>
</dbReference>
<dbReference type="PROSITE" id="PS01124">
    <property type="entry name" value="HTH_ARAC_FAMILY_2"/>
    <property type="match status" value="1"/>
</dbReference>
<evidence type="ECO:0000256" key="3">
    <source>
        <dbReference type="ARBA" id="ARBA00022553"/>
    </source>
</evidence>
<dbReference type="FunFam" id="3.30.565.10:FF:000006">
    <property type="entry name" value="Sensor histidine kinase WalK"/>
    <property type="match status" value="1"/>
</dbReference>
<evidence type="ECO:0000256" key="4">
    <source>
        <dbReference type="ARBA" id="ARBA00022679"/>
    </source>
</evidence>
<dbReference type="Gene3D" id="1.10.287.130">
    <property type="match status" value="1"/>
</dbReference>
<dbReference type="AlphaFoldDB" id="H1Q3U0"/>
<evidence type="ECO:0000256" key="5">
    <source>
        <dbReference type="ARBA" id="ARBA00022777"/>
    </source>
</evidence>
<feature type="transmembrane region" description="Helical" evidence="13">
    <location>
        <begin position="36"/>
        <end position="54"/>
    </location>
</feature>
<evidence type="ECO:0000256" key="8">
    <source>
        <dbReference type="ARBA" id="ARBA00023163"/>
    </source>
</evidence>
<dbReference type="Pfam" id="PF00072">
    <property type="entry name" value="Response_reg"/>
    <property type="match status" value="1"/>
</dbReference>
<dbReference type="InterPro" id="IPR011006">
    <property type="entry name" value="CheY-like_superfamily"/>
</dbReference>
<accession>H1Q3U0</accession>
<keyword evidence="7" id="KW-0238">DNA-binding</keyword>
<name>H1Q3U0_9BACT</name>
<feature type="coiled-coil region" evidence="11">
    <location>
        <begin position="861"/>
        <end position="891"/>
    </location>
</feature>
<dbReference type="InterPro" id="IPR036097">
    <property type="entry name" value="HisK_dim/P_sf"/>
</dbReference>
<keyword evidence="6" id="KW-0805">Transcription regulation</keyword>
<dbReference type="PROSITE" id="PS50109">
    <property type="entry name" value="HIS_KIN"/>
    <property type="match status" value="1"/>
</dbReference>